<proteinExistence type="predicted"/>
<evidence type="ECO:0000313" key="1">
    <source>
        <dbReference type="EMBL" id="MFC5156020.1"/>
    </source>
</evidence>
<dbReference type="RefSeq" id="WP_344478493.1">
    <property type="nucleotide sequence ID" value="NZ_BAAASB010000010.1"/>
</dbReference>
<accession>A0ABW0AV06</accession>
<comment type="caution">
    <text evidence="1">The sequence shown here is derived from an EMBL/GenBank/DDBJ whole genome shotgun (WGS) entry which is preliminary data.</text>
</comment>
<organism evidence="1 2">
    <name type="scientific">Streptomyces amakusaensis</name>
    <dbReference type="NCBI Taxonomy" id="67271"/>
    <lineage>
        <taxon>Bacteria</taxon>
        <taxon>Bacillati</taxon>
        <taxon>Actinomycetota</taxon>
        <taxon>Actinomycetes</taxon>
        <taxon>Kitasatosporales</taxon>
        <taxon>Streptomycetaceae</taxon>
        <taxon>Streptomyces</taxon>
    </lineage>
</organism>
<dbReference type="EMBL" id="JBHSKP010000028">
    <property type="protein sequence ID" value="MFC5156020.1"/>
    <property type="molecule type" value="Genomic_DNA"/>
</dbReference>
<gene>
    <name evidence="1" type="ORF">ACFPRH_30340</name>
</gene>
<sequence>MPIASTLDACALAGSFVERVGQFVETSRTTLSDVQFTWQSRSAPARETDAGQLASVAARLEGLLARLSHITDELRQAVGAVAAAGLPADRMATAAEEASDLVFDVQQAQREWFGFTDDEEKEPVGINTVRLLRITLDRLSVLCRSDQARAAEAKAWVLLGEAGQGKTHLLVDATRRALEAGRPAVTVFGELMAAEDPLTEIARQLGLGDVPHTVLLQALDAAGAASNTRFLLMIDALNDAEEPGRWRSRLPQLWAQAAPYDHVAVVVSCRTSLKDVALPADLSAHHVPCTDHPGFAGHEVEALESYLQKAPSALPRTPLLAPAFSNPLFVKLYCESLEALPEKQRGIAARTQHRSAVFDSFLQRRAHQIDLALHLDAGERVVQRTVKELARQMGRAGREVLPQQQVREIVTPFAAHLTQWPNTLLGQMVAHGVLASERFHTVGSRPEAGYGFGYQAFSDDRIVDAMLAEHAAEIAAAASSGMLAPDSALRAWLEAASPNLVEAATVLLAERTGRELIDLLGAGQDADAPDGHGGRSRFALYVSLVRTLALRDARSVSERTAVLLEQAADHFDLAPMVMEARLGVSAQTGHLLNADRLHRTLCAMTPADRDVTWGLAIYDMLDQPGALHRLLRWAEQLPTPPHLRLAAAAAAPWTPRRAGSTVTVAVPHQPPEPEVVRLAATTLVWTLTSSNRFLRDRATKALVQLLLDHLSVLTALLDQFLHADVRLVDDPYLFERLAVVAHGVVARTRTSTGHQAVLAGVATRLLAHVYGDVTSPAHASANALLCDAASRVIRDAFAAGLLSEDDAARCAHPHPCPEPGQAPDEAAIDALYPSRDADGERLWGSLRASLLGLADFAAYEVKPAVRTFSELPLATPAPAPAYQRRDQPPVLVPDRVQAFTQSLPADVRDVLGTPEATARLLAEPWRARRVLTGEQHQLLEQCAQPPTSQEQLADMPVDRDWASRWIFDNAARRGWSPERFAAFDNVRGGGHGREGHKAERVGKKYQWLGLHELVERLANHRHVIQADAGDPARYPGAEALLLIDIDPTLPPAAHPLSPAAPSPRARP</sequence>
<dbReference type="Proteomes" id="UP001596160">
    <property type="component" value="Unassembled WGS sequence"/>
</dbReference>
<protein>
    <submittedName>
        <fullName evidence="1">NACHT domain-containing protein</fullName>
    </submittedName>
</protein>
<evidence type="ECO:0000313" key="2">
    <source>
        <dbReference type="Proteomes" id="UP001596160"/>
    </source>
</evidence>
<reference evidence="2" key="1">
    <citation type="journal article" date="2019" name="Int. J. Syst. Evol. Microbiol.">
        <title>The Global Catalogue of Microorganisms (GCM) 10K type strain sequencing project: providing services to taxonomists for standard genome sequencing and annotation.</title>
        <authorList>
            <consortium name="The Broad Institute Genomics Platform"/>
            <consortium name="The Broad Institute Genome Sequencing Center for Infectious Disease"/>
            <person name="Wu L."/>
            <person name="Ma J."/>
        </authorList>
    </citation>
    <scope>NUCLEOTIDE SEQUENCE [LARGE SCALE GENOMIC DNA]</scope>
    <source>
        <strain evidence="2">PCU 266</strain>
    </source>
</reference>
<name>A0ABW0AV06_9ACTN</name>
<keyword evidence="2" id="KW-1185">Reference proteome</keyword>